<organism evidence="3 5">
    <name type="scientific">Phytophthora fragariae</name>
    <dbReference type="NCBI Taxonomy" id="53985"/>
    <lineage>
        <taxon>Eukaryota</taxon>
        <taxon>Sar</taxon>
        <taxon>Stramenopiles</taxon>
        <taxon>Oomycota</taxon>
        <taxon>Peronosporomycetes</taxon>
        <taxon>Peronosporales</taxon>
        <taxon>Peronosporaceae</taxon>
        <taxon>Phytophthora</taxon>
    </lineage>
</organism>
<keyword evidence="1" id="KW-0812">Transmembrane</keyword>
<dbReference type="Proteomes" id="UP000429523">
    <property type="component" value="Unassembled WGS sequence"/>
</dbReference>
<accession>A0A6A3XLA2</accession>
<dbReference type="EMBL" id="QXGF01001481">
    <property type="protein sequence ID" value="KAE8929687.1"/>
    <property type="molecule type" value="Genomic_DNA"/>
</dbReference>
<dbReference type="AlphaFoldDB" id="A0A6A3XLA2"/>
<evidence type="ECO:0000313" key="4">
    <source>
        <dbReference type="Proteomes" id="UP000429523"/>
    </source>
</evidence>
<keyword evidence="1" id="KW-0472">Membrane</keyword>
<evidence type="ECO:0000313" key="2">
    <source>
        <dbReference type="EMBL" id="KAE8929687.1"/>
    </source>
</evidence>
<feature type="transmembrane region" description="Helical" evidence="1">
    <location>
        <begin position="7"/>
        <end position="28"/>
    </location>
</feature>
<comment type="caution">
    <text evidence="3">The sequence shown here is derived from an EMBL/GenBank/DDBJ whole genome shotgun (WGS) entry which is preliminary data.</text>
</comment>
<feature type="transmembrane region" description="Helical" evidence="1">
    <location>
        <begin position="60"/>
        <end position="77"/>
    </location>
</feature>
<name>A0A6A3XLA2_9STRA</name>
<protein>
    <submittedName>
        <fullName evidence="3">Uncharacterized protein</fullName>
    </submittedName>
</protein>
<gene>
    <name evidence="3" type="ORF">PF002_g20567</name>
    <name evidence="2" type="ORF">PF009_g20208</name>
</gene>
<dbReference type="Proteomes" id="UP000440367">
    <property type="component" value="Unassembled WGS sequence"/>
</dbReference>
<evidence type="ECO:0000313" key="3">
    <source>
        <dbReference type="EMBL" id="KAE9204674.1"/>
    </source>
</evidence>
<feature type="transmembrane region" description="Helical" evidence="1">
    <location>
        <begin position="104"/>
        <end position="121"/>
    </location>
</feature>
<keyword evidence="1" id="KW-1133">Transmembrane helix</keyword>
<evidence type="ECO:0000256" key="1">
    <source>
        <dbReference type="SAM" id="Phobius"/>
    </source>
</evidence>
<sequence length="138" mass="16121">MLNLLHLVEFTILIEYIEVIVPVVYSIYVATMSYLPNRVYYAQLANMDADKLRSTLSNELLYGFLEFVSLIVLTVILQKTMKYSPVHQLAFVLRTQWRMVQSKLVLWVVYVVQSSLVHFGADYSFQFVWLNRGGNKDM</sequence>
<reference evidence="4 5" key="1">
    <citation type="submission" date="2018-08" db="EMBL/GenBank/DDBJ databases">
        <title>Genomic investigation of the strawberry pathogen Phytophthora fragariae indicates pathogenicity is determined by transcriptional variation in three key races.</title>
        <authorList>
            <person name="Adams T.M."/>
            <person name="Armitage A.D."/>
            <person name="Sobczyk M.K."/>
            <person name="Bates H.J."/>
            <person name="Dunwell J.M."/>
            <person name="Nellist C.F."/>
            <person name="Harrison R.J."/>
        </authorList>
    </citation>
    <scope>NUCLEOTIDE SEQUENCE [LARGE SCALE GENOMIC DNA]</scope>
    <source>
        <strain evidence="3 5">BC-1</strain>
        <strain evidence="2 4">NOV-9</strain>
    </source>
</reference>
<evidence type="ECO:0000313" key="5">
    <source>
        <dbReference type="Proteomes" id="UP000440367"/>
    </source>
</evidence>
<dbReference type="EMBL" id="QXGD01001506">
    <property type="protein sequence ID" value="KAE9204674.1"/>
    <property type="molecule type" value="Genomic_DNA"/>
</dbReference>
<proteinExistence type="predicted"/>